<sequence length="1091" mass="117186">MGLFDIFRPNIEKLKERGDVDGLIRACESPDSQIRENSVSALMSLMPGALPGVIAAAVDQDEKRRSCAALVLNRIESPAIPHLMRILIKEDGRKREYAAAALASIGTPAAAPLIECLHHIEEEKSELIIATLVHIGSNNAPFLREGLFSPSYRSRRGAAQALDAIRISPESESEAAARLIALGQWKDLQRFRRAAVPILIRLLDDDYYVSRVNAARTLGNLGDSEAIAPLLGILSDKDGNVRTAAAEALGAIGDVRAIPRLVTALEDEYYSVRMEAASSLDRLGWYPANDTGRARYFIATEQWEKVAAIGRAAVPPLIDTLRDDYYSVRKGISESLRSLARYSIGPLEEALSSPDIRIRNGAGELLTSLGKSDRVFRPLRPGNRDEEGDTKQEKSRGAGSIDLSKKNRSPDEKIQLKRMDQGTGEERRAVSEEKPEEKPDKGEDNDETERVALFPEKKFVKIQRVIQKIDPAVHEKLAGIGSATPEKIDEQAEPLINALLRVLSEGDEESRLIALDALLTIGPPALPVLIGALSDTSPPVRAAAAEMIGEIGEPSAARYLLPLLADGEGAVRAMAARSLGKLRSTDAISPLITCLPDLKADVKREAVIALGRIGRPAVENLVATLNGPSDEIRRGAAEALGEIGDQRAIPHLVNLLGSDNAGVRAAAIEALKRFDVAVIRPLEEILAAGSREEKLAALLILADIGENARYLIEHASADPDPVISEKAEILLGGGDIGRVDDRGINRSSKQSDVESAKDIIPLIQDLLSGNKEAQIQSAQELVLRGAAAVSPLIEILLKGNREQRATAAEILAEIRGPAVEELLTLLRDGGRDTRITVALLLGKIGDPQTIDPLIRMLTDRDYRIRIAAAESLGISMDPRAVSALTGLLTDDDPDVVVAAIRAIGYIGDPTAVAPLIQKLGDEDFSVRSASAEALAGMEDAAIQSLVSALSDPVKDVRSGAADALKEIGWTPGDGEARAQFLFAQGRWNEMSAEGSVAVPILIDALADPDEDIRMGAARALGRTGDPTAIPPLIKGLSDEYTLIRKVCADALFEMGEEALPALKDESATADPMGRKMIQGVCDRILRRGNQQ</sequence>
<reference evidence="3" key="1">
    <citation type="submission" date="2014-12" db="EMBL/GenBank/DDBJ databases">
        <authorList>
            <person name="Huang H.-H."/>
            <person name="Chen S.-C."/>
            <person name="Lai M.-C."/>
        </authorList>
    </citation>
    <scope>NUCLEOTIDE SEQUENCE</scope>
    <source>
        <strain evidence="3">K1F9705b</strain>
    </source>
</reference>
<dbReference type="InterPro" id="IPR021133">
    <property type="entry name" value="HEAT_type_2"/>
</dbReference>
<feature type="region of interest" description="Disordered" evidence="2">
    <location>
        <begin position="373"/>
        <end position="450"/>
    </location>
</feature>
<dbReference type="Pfam" id="PF13646">
    <property type="entry name" value="HEAT_2"/>
    <property type="match status" value="5"/>
</dbReference>
<name>A0A8J7W6T3_9EURY</name>
<comment type="caution">
    <text evidence="3">The sequence shown here is derived from an EMBL/GenBank/DDBJ whole genome shotgun (WGS) entry which is preliminary data.</text>
</comment>
<evidence type="ECO:0000313" key="4">
    <source>
        <dbReference type="Proteomes" id="UP000730161"/>
    </source>
</evidence>
<dbReference type="InterPro" id="IPR000225">
    <property type="entry name" value="Armadillo"/>
</dbReference>
<dbReference type="PROSITE" id="PS50077">
    <property type="entry name" value="HEAT_REPEAT"/>
    <property type="match status" value="2"/>
</dbReference>
<dbReference type="RefSeq" id="WP_211530234.1">
    <property type="nucleotide sequence ID" value="NZ_JWHL01000003.1"/>
</dbReference>
<dbReference type="AlphaFoldDB" id="A0A8J7W6T3"/>
<proteinExistence type="predicted"/>
<dbReference type="PANTHER" id="PTHR12697:SF5">
    <property type="entry name" value="DEOXYHYPUSINE HYDROXYLASE"/>
    <property type="match status" value="1"/>
</dbReference>
<dbReference type="Proteomes" id="UP000730161">
    <property type="component" value="Unassembled WGS sequence"/>
</dbReference>
<dbReference type="SMART" id="SM00567">
    <property type="entry name" value="EZ_HEAT"/>
    <property type="match status" value="21"/>
</dbReference>
<dbReference type="PANTHER" id="PTHR12697">
    <property type="entry name" value="PBS LYASE HEAT-LIKE PROTEIN"/>
    <property type="match status" value="1"/>
</dbReference>
<dbReference type="EMBL" id="JWHL01000003">
    <property type="protein sequence ID" value="MBR1368603.1"/>
    <property type="molecule type" value="Genomic_DNA"/>
</dbReference>
<dbReference type="InterPro" id="IPR004155">
    <property type="entry name" value="PBS_lyase_HEAT"/>
</dbReference>
<feature type="compositionally biased region" description="Basic and acidic residues" evidence="2">
    <location>
        <begin position="403"/>
        <end position="442"/>
    </location>
</feature>
<protein>
    <submittedName>
        <fullName evidence="3">Uncharacterized protein</fullName>
    </submittedName>
</protein>
<dbReference type="OrthoDB" id="142930at2157"/>
<gene>
    <name evidence="3" type="ORF">RJ53_03425</name>
</gene>
<dbReference type="SUPFAM" id="SSF48371">
    <property type="entry name" value="ARM repeat"/>
    <property type="match status" value="3"/>
</dbReference>
<comment type="function">
    <text evidence="1">Catalyzes the hydroxylation of the N(6)-(4-aminobutyl)-L-lysine intermediate produced by deoxyhypusine synthase/DHPS on a critical lysine of the eukaryotic translation initiation factor 5A/eIF-5A. This is the second step of the post-translational modification of that lysine into an unusual amino acid residue named hypusine. Hypusination is unique to mature eIF-5A factor and is essential for its function.</text>
</comment>
<keyword evidence="4" id="KW-1185">Reference proteome</keyword>
<dbReference type="Pfam" id="PF03130">
    <property type="entry name" value="HEAT_PBS"/>
    <property type="match status" value="2"/>
</dbReference>
<evidence type="ECO:0000256" key="1">
    <source>
        <dbReference type="ARBA" id="ARBA00045876"/>
    </source>
</evidence>
<evidence type="ECO:0000313" key="3">
    <source>
        <dbReference type="EMBL" id="MBR1368603.1"/>
    </source>
</evidence>
<dbReference type="InterPro" id="IPR016024">
    <property type="entry name" value="ARM-type_fold"/>
</dbReference>
<dbReference type="InterPro" id="IPR011989">
    <property type="entry name" value="ARM-like"/>
</dbReference>
<feature type="compositionally biased region" description="Basic and acidic residues" evidence="2">
    <location>
        <begin position="373"/>
        <end position="396"/>
    </location>
</feature>
<organism evidence="3 4">
    <name type="scientific">Methanocalculus chunghsingensis</name>
    <dbReference type="NCBI Taxonomy" id="156457"/>
    <lineage>
        <taxon>Archaea</taxon>
        <taxon>Methanobacteriati</taxon>
        <taxon>Methanobacteriota</taxon>
        <taxon>Stenosarchaea group</taxon>
        <taxon>Methanomicrobia</taxon>
        <taxon>Methanomicrobiales</taxon>
        <taxon>Methanocalculaceae</taxon>
        <taxon>Methanocalculus</taxon>
    </lineage>
</organism>
<dbReference type="SMART" id="SM00185">
    <property type="entry name" value="ARM"/>
    <property type="match status" value="6"/>
</dbReference>
<dbReference type="GO" id="GO:0016491">
    <property type="term" value="F:oxidoreductase activity"/>
    <property type="evidence" value="ECO:0007669"/>
    <property type="project" value="TreeGrafter"/>
</dbReference>
<evidence type="ECO:0000256" key="2">
    <source>
        <dbReference type="SAM" id="MobiDB-lite"/>
    </source>
</evidence>
<accession>A0A8J7W6T3</accession>
<dbReference type="Gene3D" id="1.25.10.10">
    <property type="entry name" value="Leucine-rich Repeat Variant"/>
    <property type="match status" value="8"/>
</dbReference>